<dbReference type="InterPro" id="IPR001584">
    <property type="entry name" value="Integrase_cat-core"/>
</dbReference>
<dbReference type="Pfam" id="PF22936">
    <property type="entry name" value="Pol_BBD"/>
    <property type="match status" value="1"/>
</dbReference>
<dbReference type="Pfam" id="PF13976">
    <property type="entry name" value="gag_pre-integrs"/>
    <property type="match status" value="1"/>
</dbReference>
<dbReference type="InterPro" id="IPR057670">
    <property type="entry name" value="SH3_retrovirus"/>
</dbReference>
<dbReference type="InterPro" id="IPR039537">
    <property type="entry name" value="Retrotran_Ty1/copia-like"/>
</dbReference>
<dbReference type="PROSITE" id="PS50994">
    <property type="entry name" value="INTEGRASE"/>
    <property type="match status" value="1"/>
</dbReference>
<dbReference type="PANTHER" id="PTHR42648:SF21">
    <property type="entry name" value="CYSTEINE-RICH RLK (RECEPTOR-LIKE PROTEIN KINASE) 8"/>
    <property type="match status" value="1"/>
</dbReference>
<evidence type="ECO:0000256" key="3">
    <source>
        <dbReference type="ARBA" id="ARBA00022750"/>
    </source>
</evidence>
<dbReference type="InterPro" id="IPR013103">
    <property type="entry name" value="RVT_2"/>
</dbReference>
<name>A0AAD8TWD1_LOLMU</name>
<evidence type="ECO:0000313" key="9">
    <source>
        <dbReference type="Proteomes" id="UP001231189"/>
    </source>
</evidence>
<dbReference type="Gene3D" id="3.30.420.10">
    <property type="entry name" value="Ribonuclease H-like superfamily/Ribonuclease H"/>
    <property type="match status" value="1"/>
</dbReference>
<feature type="region of interest" description="Disordered" evidence="6">
    <location>
        <begin position="285"/>
        <end position="310"/>
    </location>
</feature>
<feature type="region of interest" description="Disordered" evidence="6">
    <location>
        <begin position="768"/>
        <end position="807"/>
    </location>
</feature>
<feature type="compositionally biased region" description="Low complexity" evidence="6">
    <location>
        <begin position="792"/>
        <end position="804"/>
    </location>
</feature>
<dbReference type="GO" id="GO:0046872">
    <property type="term" value="F:metal ion binding"/>
    <property type="evidence" value="ECO:0007669"/>
    <property type="project" value="UniProtKB-KW"/>
</dbReference>
<dbReference type="GO" id="GO:0006508">
    <property type="term" value="P:proteolysis"/>
    <property type="evidence" value="ECO:0007669"/>
    <property type="project" value="UniProtKB-KW"/>
</dbReference>
<feature type="region of interest" description="Disordered" evidence="6">
    <location>
        <begin position="1"/>
        <end position="21"/>
    </location>
</feature>
<evidence type="ECO:0000256" key="6">
    <source>
        <dbReference type="SAM" id="MobiDB-lite"/>
    </source>
</evidence>
<feature type="compositionally biased region" description="Basic and acidic residues" evidence="6">
    <location>
        <begin position="1202"/>
        <end position="1211"/>
    </location>
</feature>
<feature type="compositionally biased region" description="Polar residues" evidence="6">
    <location>
        <begin position="782"/>
        <end position="791"/>
    </location>
</feature>
<evidence type="ECO:0000313" key="8">
    <source>
        <dbReference type="EMBL" id="KAK1693449.1"/>
    </source>
</evidence>
<keyword evidence="5" id="KW-0175">Coiled coil</keyword>
<dbReference type="EMBL" id="JAUUTY010000001">
    <property type="protein sequence ID" value="KAK1693449.1"/>
    <property type="molecule type" value="Genomic_DNA"/>
</dbReference>
<protein>
    <recommendedName>
        <fullName evidence="7">Integrase catalytic domain-containing protein</fullName>
    </recommendedName>
</protein>
<dbReference type="InterPro" id="IPR012337">
    <property type="entry name" value="RNaseH-like_sf"/>
</dbReference>
<dbReference type="InterPro" id="IPR025724">
    <property type="entry name" value="GAG-pre-integrase_dom"/>
</dbReference>
<accession>A0AAD8TWD1</accession>
<comment type="caution">
    <text evidence="8">The sequence shown here is derived from an EMBL/GenBank/DDBJ whole genome shotgun (WGS) entry which is preliminary data.</text>
</comment>
<dbReference type="PANTHER" id="PTHR42648">
    <property type="entry name" value="TRANSPOSASE, PUTATIVE-RELATED"/>
    <property type="match status" value="1"/>
</dbReference>
<dbReference type="Pfam" id="PF07727">
    <property type="entry name" value="RVT_2"/>
    <property type="match status" value="1"/>
</dbReference>
<reference evidence="8" key="1">
    <citation type="submission" date="2023-07" db="EMBL/GenBank/DDBJ databases">
        <title>A chromosome-level genome assembly of Lolium multiflorum.</title>
        <authorList>
            <person name="Chen Y."/>
            <person name="Copetti D."/>
            <person name="Kolliker R."/>
            <person name="Studer B."/>
        </authorList>
    </citation>
    <scope>NUCLEOTIDE SEQUENCE</scope>
    <source>
        <strain evidence="8">02402/16</strain>
        <tissue evidence="8">Leaf</tissue>
    </source>
</reference>
<dbReference type="GO" id="GO:0004190">
    <property type="term" value="F:aspartic-type endopeptidase activity"/>
    <property type="evidence" value="ECO:0007669"/>
    <property type="project" value="UniProtKB-KW"/>
</dbReference>
<organism evidence="8 9">
    <name type="scientific">Lolium multiflorum</name>
    <name type="common">Italian ryegrass</name>
    <name type="synonym">Lolium perenne subsp. multiflorum</name>
    <dbReference type="NCBI Taxonomy" id="4521"/>
    <lineage>
        <taxon>Eukaryota</taxon>
        <taxon>Viridiplantae</taxon>
        <taxon>Streptophyta</taxon>
        <taxon>Embryophyta</taxon>
        <taxon>Tracheophyta</taxon>
        <taxon>Spermatophyta</taxon>
        <taxon>Magnoliopsida</taxon>
        <taxon>Liliopsida</taxon>
        <taxon>Poales</taxon>
        <taxon>Poaceae</taxon>
        <taxon>BOP clade</taxon>
        <taxon>Pooideae</taxon>
        <taxon>Poodae</taxon>
        <taxon>Poeae</taxon>
        <taxon>Poeae Chloroplast Group 2 (Poeae type)</taxon>
        <taxon>Loliodinae</taxon>
        <taxon>Loliinae</taxon>
        <taxon>Lolium</taxon>
    </lineage>
</organism>
<dbReference type="GO" id="GO:0015074">
    <property type="term" value="P:DNA integration"/>
    <property type="evidence" value="ECO:0007669"/>
    <property type="project" value="InterPro"/>
</dbReference>
<feature type="compositionally biased region" description="Acidic residues" evidence="6">
    <location>
        <begin position="1317"/>
        <end position="1342"/>
    </location>
</feature>
<gene>
    <name evidence="8" type="ORF">QYE76_010146</name>
</gene>
<dbReference type="Pfam" id="PF25597">
    <property type="entry name" value="SH3_retrovirus"/>
    <property type="match status" value="1"/>
</dbReference>
<dbReference type="InterPro" id="IPR054722">
    <property type="entry name" value="PolX-like_BBD"/>
</dbReference>
<keyword evidence="2" id="KW-0479">Metal-binding</keyword>
<evidence type="ECO:0000259" key="7">
    <source>
        <dbReference type="PROSITE" id="PS50994"/>
    </source>
</evidence>
<keyword evidence="3" id="KW-0064">Aspartyl protease</keyword>
<evidence type="ECO:0000256" key="4">
    <source>
        <dbReference type="ARBA" id="ARBA00022801"/>
    </source>
</evidence>
<feature type="region of interest" description="Disordered" evidence="6">
    <location>
        <begin position="1305"/>
        <end position="1353"/>
    </location>
</feature>
<evidence type="ECO:0000256" key="1">
    <source>
        <dbReference type="ARBA" id="ARBA00022670"/>
    </source>
</evidence>
<keyword evidence="1" id="KW-0645">Protease</keyword>
<feature type="coiled-coil region" evidence="5">
    <location>
        <begin position="112"/>
        <end position="167"/>
    </location>
</feature>
<feature type="coiled-coil region" evidence="5">
    <location>
        <begin position="56"/>
        <end position="83"/>
    </location>
</feature>
<dbReference type="SUPFAM" id="SSF56672">
    <property type="entry name" value="DNA/RNA polymerases"/>
    <property type="match status" value="1"/>
</dbReference>
<evidence type="ECO:0000256" key="5">
    <source>
        <dbReference type="SAM" id="Coils"/>
    </source>
</evidence>
<keyword evidence="9" id="KW-1185">Reference proteome</keyword>
<feature type="domain" description="Integrase catalytic" evidence="7">
    <location>
        <begin position="503"/>
        <end position="669"/>
    </location>
</feature>
<sequence length="1353" mass="154176">MARETKVMEPPPSLSSVLDDETENQEKLTMLRELYNVRCTLRGEALAKFDFLMDSLKEKDESIEELEYHLNDKERRFDLLRQELKTERCISQGLKQQIETYELDKVKDLETIERAQLLAQELDASKKELEVAHASLTRDFDHLERANKLVKDELKKLGENHDILQETYKKALGSMNDPIIVENVASSSTSFTSEHAKLVAEHVRLQEELSLHVETNAYLESLVTKYGLNYHPNESSCEQATILEENVRLTKELAKFTTAKNKMGLDDLLSKQRSTNQKFGLGYASKSHKKKNYNNEKPAQEKNKKGYSSGGPKWVFDSGCTNHMTGGRGVLDQFIEDINKKSSITFGDNSKGKVLGYGKVAISKDLCLETVILVESLGYNLLSIYHLADASYNSYFTNYCVKVFRSDNLKLVLVGYVENNLYVVDLSKESPSPSTCLMAAKHDEGWLWHRRLGHVNMRNLNQLLKGEHIVGLTGISFEKDRVCSACVAGKQLKKRHPIKSIVTTSRPLELLHLDLFGPSHYDTLGGSKYGLVIVDDYLRYSWVFLLKSKDETHREFIIFAKKAQRMYESEIKAIRTDNGTEFKNYTMQEFVDDEGIKHEFSAPYTPQQNGVVERKNRAIIEMARTMLSEFNSPHNFWGEAMSIDVHYSNRLFLRPLHNKTPYELLTGNKPNVMYIRVFGCKCLVKNNKGKLGKFETRTIEGTFVGYAENSHAYRYYNKSTGAIEVSCDVVFLEDNGSQVKQVVPCVAGNDDPSNAIKFMGIGHIRPTEVHTDDQSDGVEVSSAAQVEPCSTQAEPSSAAQEPSSTQVDFDPLKVHEALVDPDWVISMQEELECFTRNEVWSLVERPKDHRINVIGTKWVFKNKQDENGIVIRNKARLVVQGFAQIEGMDFEDTFAPVARLEAIRLLLAFASFHNFKLYQMDVKSAFLNGPLKETAYVAQPPGFEDPRRPNHVYLLHKALYGLKQAPRAWYEFLRDFLLHDGFCMGTVDSTLFTKRVKGGGLFICQIYVDDIIFGGTNPNHNKAFELLMTRKFEMSMMGELKFFLGFQVRQLAKGTFISQEKYVKDMLKKFNMTNASPMKTPMPVKGQLGSCDGEKDVDIKMFRENLISKSGDTSECRNYHLNLMYYCRPDNIRAIDGYDLIYCELRRSVLGRMTPNYAQYVQRLINKVVPPPHNKQDQMIKMEPFKFPIQDTRPEIPAMMPSEHRSKERNDPAASSSYSRRPKRGASRFFSSLWQMCKNTNDVAHQSIALNQETRRRQNEFLAARNALVPPSGPEMEPVVAPAWEMPPITNEMFQNFDLSVYAHGGLPPRPARAPADADDDDEENEGDEDDDDEDDDDECDGDNSPSTGNDFY</sequence>
<dbReference type="SUPFAM" id="SSF53098">
    <property type="entry name" value="Ribonuclease H-like"/>
    <property type="match status" value="1"/>
</dbReference>
<dbReference type="Pfam" id="PF00665">
    <property type="entry name" value="rve"/>
    <property type="match status" value="1"/>
</dbReference>
<dbReference type="Proteomes" id="UP001231189">
    <property type="component" value="Unassembled WGS sequence"/>
</dbReference>
<dbReference type="InterPro" id="IPR036397">
    <property type="entry name" value="RNaseH_sf"/>
</dbReference>
<feature type="region of interest" description="Disordered" evidence="6">
    <location>
        <begin position="1193"/>
        <end position="1223"/>
    </location>
</feature>
<dbReference type="GO" id="GO:0003676">
    <property type="term" value="F:nucleic acid binding"/>
    <property type="evidence" value="ECO:0007669"/>
    <property type="project" value="InterPro"/>
</dbReference>
<dbReference type="InterPro" id="IPR043502">
    <property type="entry name" value="DNA/RNA_pol_sf"/>
</dbReference>
<evidence type="ECO:0000256" key="2">
    <source>
        <dbReference type="ARBA" id="ARBA00022723"/>
    </source>
</evidence>
<proteinExistence type="predicted"/>
<keyword evidence="4" id="KW-0378">Hydrolase</keyword>